<feature type="transmembrane region" description="Helical" evidence="6">
    <location>
        <begin position="105"/>
        <end position="128"/>
    </location>
</feature>
<dbReference type="InterPro" id="IPR010432">
    <property type="entry name" value="RDD"/>
</dbReference>
<evidence type="ECO:0000259" key="7">
    <source>
        <dbReference type="Pfam" id="PF06271"/>
    </source>
</evidence>
<evidence type="ECO:0000313" key="9">
    <source>
        <dbReference type="Proteomes" id="UP001595892"/>
    </source>
</evidence>
<dbReference type="PANTHER" id="PTHR36115:SF10">
    <property type="entry name" value="RDD DOMAIN-CONTAINING PROTEIN"/>
    <property type="match status" value="1"/>
</dbReference>
<evidence type="ECO:0000256" key="3">
    <source>
        <dbReference type="ARBA" id="ARBA00022692"/>
    </source>
</evidence>
<evidence type="ECO:0000256" key="1">
    <source>
        <dbReference type="ARBA" id="ARBA00004651"/>
    </source>
</evidence>
<evidence type="ECO:0000256" key="2">
    <source>
        <dbReference type="ARBA" id="ARBA00022475"/>
    </source>
</evidence>
<keyword evidence="4 6" id="KW-1133">Transmembrane helix</keyword>
<sequence length="158" mass="17401">MSEEQPVAASARPANLLLRVLALVYDLMPVFALWMVVSLLVYALHGARPVESGSLGGWLELLLIVAVTGLYAVESWRRGGQTLGMRAWRLRVVDATGRTASRRALWLRFGVSVVSLAAVGLGFLWSLIDRERRTWHDIASATLMVRLPAPPKRRAAGK</sequence>
<dbReference type="PANTHER" id="PTHR36115">
    <property type="entry name" value="PROLINE-RICH ANTIGEN HOMOLOG-RELATED"/>
    <property type="match status" value="1"/>
</dbReference>
<feature type="transmembrane region" description="Helical" evidence="6">
    <location>
        <begin position="20"/>
        <end position="43"/>
    </location>
</feature>
<keyword evidence="2" id="KW-1003">Cell membrane</keyword>
<feature type="domain" description="RDD" evidence="7">
    <location>
        <begin position="14"/>
        <end position="140"/>
    </location>
</feature>
<keyword evidence="9" id="KW-1185">Reference proteome</keyword>
<dbReference type="InterPro" id="IPR051791">
    <property type="entry name" value="Pra-immunoreactive"/>
</dbReference>
<reference evidence="9" key="1">
    <citation type="journal article" date="2019" name="Int. J. Syst. Evol. Microbiol.">
        <title>The Global Catalogue of Microorganisms (GCM) 10K type strain sequencing project: providing services to taxonomists for standard genome sequencing and annotation.</title>
        <authorList>
            <consortium name="The Broad Institute Genomics Platform"/>
            <consortium name="The Broad Institute Genome Sequencing Center for Infectious Disease"/>
            <person name="Wu L."/>
            <person name="Ma J."/>
        </authorList>
    </citation>
    <scope>NUCLEOTIDE SEQUENCE [LARGE SCALE GENOMIC DNA]</scope>
    <source>
        <strain evidence="9">CGMCC 1.13574</strain>
    </source>
</reference>
<dbReference type="EMBL" id="JBHSGG010000016">
    <property type="protein sequence ID" value="MFC4727725.1"/>
    <property type="molecule type" value="Genomic_DNA"/>
</dbReference>
<dbReference type="Proteomes" id="UP001595892">
    <property type="component" value="Unassembled WGS sequence"/>
</dbReference>
<keyword evidence="3 6" id="KW-0812">Transmembrane</keyword>
<comment type="subcellular location">
    <subcellularLocation>
        <location evidence="1">Cell membrane</location>
        <topology evidence="1">Multi-pass membrane protein</topology>
    </subcellularLocation>
</comment>
<accession>A0ABV9NJ18</accession>
<proteinExistence type="predicted"/>
<comment type="caution">
    <text evidence="8">The sequence shown here is derived from an EMBL/GenBank/DDBJ whole genome shotgun (WGS) entry which is preliminary data.</text>
</comment>
<evidence type="ECO:0000256" key="4">
    <source>
        <dbReference type="ARBA" id="ARBA00022989"/>
    </source>
</evidence>
<evidence type="ECO:0000256" key="6">
    <source>
        <dbReference type="SAM" id="Phobius"/>
    </source>
</evidence>
<feature type="transmembrane region" description="Helical" evidence="6">
    <location>
        <begin position="55"/>
        <end position="73"/>
    </location>
</feature>
<evidence type="ECO:0000256" key="5">
    <source>
        <dbReference type="ARBA" id="ARBA00023136"/>
    </source>
</evidence>
<organism evidence="8 9">
    <name type="scientific">Coralloluteibacterium thermophilum</name>
    <dbReference type="NCBI Taxonomy" id="2707049"/>
    <lineage>
        <taxon>Bacteria</taxon>
        <taxon>Pseudomonadati</taxon>
        <taxon>Pseudomonadota</taxon>
        <taxon>Gammaproteobacteria</taxon>
        <taxon>Lysobacterales</taxon>
        <taxon>Lysobacteraceae</taxon>
        <taxon>Coralloluteibacterium</taxon>
    </lineage>
</organism>
<name>A0ABV9NJ18_9GAMM</name>
<evidence type="ECO:0000313" key="8">
    <source>
        <dbReference type="EMBL" id="MFC4727725.1"/>
    </source>
</evidence>
<gene>
    <name evidence="8" type="ORF">ACFO3Q_06025</name>
</gene>
<dbReference type="RefSeq" id="WP_377003737.1">
    <property type="nucleotide sequence ID" value="NZ_JBHSGG010000016.1"/>
</dbReference>
<dbReference type="Pfam" id="PF06271">
    <property type="entry name" value="RDD"/>
    <property type="match status" value="1"/>
</dbReference>
<keyword evidence="5 6" id="KW-0472">Membrane</keyword>
<protein>
    <submittedName>
        <fullName evidence="8">RDD family protein</fullName>
    </submittedName>
</protein>